<reference evidence="2 3" key="1">
    <citation type="submission" date="2014-06" db="EMBL/GenBank/DDBJ databases">
        <title>Genomes of Alteromonas australica, a world apart.</title>
        <authorList>
            <person name="Gonzaga A."/>
            <person name="Lopez-Perez M."/>
            <person name="Rodriguez-Valera F."/>
        </authorList>
    </citation>
    <scope>NUCLEOTIDE SEQUENCE [LARGE SCALE GENOMIC DNA]</scope>
    <source>
        <strain evidence="2 3">H 17</strain>
    </source>
</reference>
<evidence type="ECO:0000313" key="2">
    <source>
        <dbReference type="EMBL" id="AIF97759.1"/>
    </source>
</evidence>
<evidence type="ECO:0000256" key="1">
    <source>
        <dbReference type="SAM" id="SignalP"/>
    </source>
</evidence>
<accession>A0A075NT59</accession>
<evidence type="ECO:0008006" key="4">
    <source>
        <dbReference type="Google" id="ProtNLM"/>
    </source>
</evidence>
<feature type="chain" id="PRO_5001707831" description="Transglutaminase domain-containing protein" evidence="1">
    <location>
        <begin position="17"/>
        <end position="311"/>
    </location>
</feature>
<dbReference type="KEGG" id="aal:EP13_03100"/>
<proteinExistence type="predicted"/>
<evidence type="ECO:0000313" key="3">
    <source>
        <dbReference type="Proteomes" id="UP000056090"/>
    </source>
</evidence>
<organism evidence="2 3">
    <name type="scientific">Alteromonas australica</name>
    <dbReference type="NCBI Taxonomy" id="589873"/>
    <lineage>
        <taxon>Bacteria</taxon>
        <taxon>Pseudomonadati</taxon>
        <taxon>Pseudomonadota</taxon>
        <taxon>Gammaproteobacteria</taxon>
        <taxon>Alteromonadales</taxon>
        <taxon>Alteromonadaceae</taxon>
        <taxon>Alteromonas/Salinimonas group</taxon>
        <taxon>Alteromonas</taxon>
    </lineage>
</organism>
<dbReference type="AlphaFoldDB" id="A0A075NT59"/>
<keyword evidence="3" id="KW-1185">Reference proteome</keyword>
<gene>
    <name evidence="2" type="ORF">EP13_03100</name>
</gene>
<dbReference type="Proteomes" id="UP000056090">
    <property type="component" value="Chromosome"/>
</dbReference>
<name>A0A075NT59_9ALTE</name>
<feature type="signal peptide" evidence="1">
    <location>
        <begin position="1"/>
        <end position="16"/>
    </location>
</feature>
<protein>
    <recommendedName>
        <fullName evidence="4">Transglutaminase domain-containing protein</fullName>
    </recommendedName>
</protein>
<dbReference type="eggNOG" id="ENOG5031DN4">
    <property type="taxonomic scope" value="Bacteria"/>
</dbReference>
<dbReference type="EMBL" id="CP008849">
    <property type="protein sequence ID" value="AIF97759.1"/>
    <property type="molecule type" value="Genomic_DNA"/>
</dbReference>
<keyword evidence="1" id="KW-0732">Signal</keyword>
<sequence length="311" mass="35185">MLCFLLLQGVAPSALAEQLNFQKTQKGDATDYYYRWLDADNEVQEIRFRLPHTAFKAAPTLQPNYKPSLAQRFVTVALMKKAKTYDPKDARIAIKNDNQRINIEVRAQSETRADVILEELQAEQVRAFNTYLEQNYYVRFTTIFNQGAVKPDHLRYVEETTKALVPVSQAFYEKIRQDADARDYFDLLLGWIQSIPYDTLEDRVASNGSGFAPPVGLLNQNLGDCDSKAVLTSALVRAFLPTTDMAMVFLPNHALLAVALTPLIDDSTIQIDGRDFVLYDPTGPALLPFGQVSESTQRYLQTGRYQIEVID</sequence>